<dbReference type="Proteomes" id="UP000789860">
    <property type="component" value="Unassembled WGS sequence"/>
</dbReference>
<accession>A0ACA9K518</accession>
<gene>
    <name evidence="1" type="ORF">SCALOS_LOCUS1271</name>
</gene>
<keyword evidence="2" id="KW-1185">Reference proteome</keyword>
<name>A0ACA9K518_9GLOM</name>
<protein>
    <submittedName>
        <fullName evidence="1">7218_t:CDS:1</fullName>
    </submittedName>
</protein>
<feature type="non-terminal residue" evidence="1">
    <location>
        <position position="1"/>
    </location>
</feature>
<reference evidence="1" key="1">
    <citation type="submission" date="2021-06" db="EMBL/GenBank/DDBJ databases">
        <authorList>
            <person name="Kallberg Y."/>
            <person name="Tangrot J."/>
            <person name="Rosling A."/>
        </authorList>
    </citation>
    <scope>NUCLEOTIDE SEQUENCE</scope>
    <source>
        <strain evidence="1">AU212A</strain>
    </source>
</reference>
<organism evidence="1 2">
    <name type="scientific">Scutellospora calospora</name>
    <dbReference type="NCBI Taxonomy" id="85575"/>
    <lineage>
        <taxon>Eukaryota</taxon>
        <taxon>Fungi</taxon>
        <taxon>Fungi incertae sedis</taxon>
        <taxon>Mucoromycota</taxon>
        <taxon>Glomeromycotina</taxon>
        <taxon>Glomeromycetes</taxon>
        <taxon>Diversisporales</taxon>
        <taxon>Gigasporaceae</taxon>
        <taxon>Scutellospora</taxon>
    </lineage>
</organism>
<evidence type="ECO:0000313" key="2">
    <source>
        <dbReference type="Proteomes" id="UP000789860"/>
    </source>
</evidence>
<comment type="caution">
    <text evidence="1">The sequence shown here is derived from an EMBL/GenBank/DDBJ whole genome shotgun (WGS) entry which is preliminary data.</text>
</comment>
<sequence length="1583" mass="179586">KPFELTKSTYNDMKSAIKSYLSKQPPSHIANRQQDFIQNFDNLVGRIDLAKQVLDQRDAINAYFNQSDVVENEGLSLKALLKSTEENGESDPGFTEKIATFNEYMKTLKKDFASKILYPKDKSSDNDVNEPIKQAVDKRMEELEKLSKEIDNQFNSYKKTMEFSGELDDALENVKRIEDEVDQFIFEKASWQTQDDPNIEKDVNSIVKNLLTELDGINNKISEFEKKTLKSINTKFDEYQNLMNSDEKEVPDHIEKRYKDLNELLNNLKSLDDYAQEVIKQRKDVTEYMNKSSMLEKEAREIQKILLTNEPSSPGGEGSTVSNAVDSFADRVQSLWNDSSSEINYPKCTIQNDKDRIGRAVDCNAVIREAVTAQNESLKSLANSLKDLLQTHQNVLRRKKMIESYMNQAKDVENWIQPKSDILNGILNDETLGESTEDRLRDLIGEVDGVEAARQAYNSAFDFAKNLADKLIEDMTYEIQRGGEEDIEDIKSDLELVRSRAQEINELWVELQDNVPKSRQRLEQALQIVEFKEKAKDVLSRVDDLSNAVKNSSIESVSNTEMKDWQIKLNSLEQTEFFDLIKLHDLVQENLKDNYGILSDKESNEIEEILGNVSDAITSLKQLMGDKIEEIEVYKSAQIAGAYMNRANDLQKWIEDSIAAFENAKPTFGIMRENDSELNTKNFQDLVAVLEEYQNQFPHRNEQIESIRAEFNDITSQDGIRELQDIINCQAHLNASWDNLTVSVEDFNNFTQKVSQWHDRHDAIYKVENDIFKGLETRINNLSSIDFSNLEAEVKELEENINKAVLILEDTKAAASRIPSIPDDKFDETNMQNFDVHHDEASKKLSELSAAFKIALTAAHNASQLAAFHADANRIIKDCYEGIAVVKSRHEDLDRSGYYALEVEPLANVLRNAIDGYTESDGKLSTYDQKVNVDLKQEADKLIKQNPEVNSDRILNIFRKVTEALEQFSYSVALERRELELVRRVYAHAKSAHDIKSWMSSCKLAMLNIQVGVGIIDQEAEIVDLEGKVANFETTVEQFKDMSHRVLIPEAESREIDEPQPEESNPEIKESVQTRTNRILEEWYGLKDQLAKLRSSLNASKEAQEVSRAIKEIFTAIARARERAFNVESFSTGEGVPRLPTRDDVIDGEAELDEIQAEVDEILTPKIDTLDAMINNLTENDKGYVQQRAGIAEALTNLQNLIDNKRAQLKEAEKLAKFGTKADEMNALMASLLEVVDVTTTTMDDSPLSSLQPSELQSRLIELDTKYKYYHPNIVQKLTDAELAAESLKDDWRVNDRLDILIDQWNELNEVALAKKDELSRLLSGQKPKTRHMRSNSSGLSGRASPRSTFRSSATSRAASRTPTRLSPSPTPGTPGSPRRPPIRLLPHSVNNYVPDPKDQLDVEVARIVNACPVKIKVSMVEGEPGKYMFGEVEPKLCYCRILRSRMVMVRVGGEHANLEQKYIPKARSFIGPNETEPGSFIGQSSSGPSFYEANIRFIPKGPELRIEGSEGVGPLALKRMSYSRKVSSRDTNENRSRLIKPKPNKATSTKTLDMGNGFSDFGILLVCPEGKWKRSGFLPNEE</sequence>
<proteinExistence type="predicted"/>
<dbReference type="EMBL" id="CAJVPM010000840">
    <property type="protein sequence ID" value="CAG8452989.1"/>
    <property type="molecule type" value="Genomic_DNA"/>
</dbReference>
<evidence type="ECO:0000313" key="1">
    <source>
        <dbReference type="EMBL" id="CAG8452989.1"/>
    </source>
</evidence>